<reference evidence="7 8" key="1">
    <citation type="submission" date="2019-09" db="EMBL/GenBank/DDBJ databases">
        <authorList>
            <person name="Depoorter E."/>
        </authorList>
    </citation>
    <scope>NUCLEOTIDE SEQUENCE [LARGE SCALE GENOMIC DNA]</scope>
    <source>
        <strain evidence="7 8">R-17378</strain>
    </source>
</reference>
<dbReference type="SUPFAM" id="SSF51735">
    <property type="entry name" value="NAD(P)-binding Rossmann-fold domains"/>
    <property type="match status" value="1"/>
</dbReference>
<keyword evidence="2 4" id="KW-0560">Oxidoreductase</keyword>
<dbReference type="RefSeq" id="WP_174956154.1">
    <property type="nucleotide sequence ID" value="NZ_CABVQG010000003.1"/>
</dbReference>
<comment type="similarity">
    <text evidence="1 4">Belongs to the D-isomer specific 2-hydroxyacid dehydrogenase family.</text>
</comment>
<keyword evidence="3" id="KW-0520">NAD</keyword>
<dbReference type="InterPro" id="IPR006140">
    <property type="entry name" value="D-isomer_DH_NAD-bd"/>
</dbReference>
<dbReference type="PANTHER" id="PTHR42789">
    <property type="entry name" value="D-ISOMER SPECIFIC 2-HYDROXYACID DEHYDROGENASE FAMILY PROTEIN (AFU_ORTHOLOGUE AFUA_6G10090)"/>
    <property type="match status" value="1"/>
</dbReference>
<organism evidence="7 8">
    <name type="scientific">Burkholderia aenigmatica</name>
    <dbReference type="NCBI Taxonomy" id="2015348"/>
    <lineage>
        <taxon>Bacteria</taxon>
        <taxon>Pseudomonadati</taxon>
        <taxon>Pseudomonadota</taxon>
        <taxon>Betaproteobacteria</taxon>
        <taxon>Burkholderiales</taxon>
        <taxon>Burkholderiaceae</taxon>
        <taxon>Burkholderia</taxon>
        <taxon>Burkholderia cepacia complex</taxon>
    </lineage>
</organism>
<evidence type="ECO:0000313" key="7">
    <source>
        <dbReference type="EMBL" id="VWC52719.1"/>
    </source>
</evidence>
<dbReference type="SUPFAM" id="SSF52283">
    <property type="entry name" value="Formate/glycerate dehydrogenase catalytic domain-like"/>
    <property type="match status" value="1"/>
</dbReference>
<evidence type="ECO:0000313" key="8">
    <source>
        <dbReference type="Proteomes" id="UP000494120"/>
    </source>
</evidence>
<dbReference type="InterPro" id="IPR050857">
    <property type="entry name" value="D-2-hydroxyacid_DH"/>
</dbReference>
<protein>
    <submittedName>
        <fullName evidence="7">2-hydroxyacid dehydrogenase</fullName>
    </submittedName>
</protein>
<accession>A0ABY6XKM4</accession>
<keyword evidence="8" id="KW-1185">Reference proteome</keyword>
<evidence type="ECO:0000256" key="3">
    <source>
        <dbReference type="ARBA" id="ARBA00023027"/>
    </source>
</evidence>
<proteinExistence type="inferred from homology"/>
<evidence type="ECO:0000256" key="4">
    <source>
        <dbReference type="RuleBase" id="RU003719"/>
    </source>
</evidence>
<comment type="caution">
    <text evidence="7">The sequence shown here is derived from an EMBL/GenBank/DDBJ whole genome shotgun (WGS) entry which is preliminary data.</text>
</comment>
<dbReference type="Proteomes" id="UP000494120">
    <property type="component" value="Unassembled WGS sequence"/>
</dbReference>
<dbReference type="InterPro" id="IPR006139">
    <property type="entry name" value="D-isomer_2_OHA_DH_cat_dom"/>
</dbReference>
<name>A0ABY6XKM4_9BURK</name>
<dbReference type="PANTHER" id="PTHR42789:SF1">
    <property type="entry name" value="D-ISOMER SPECIFIC 2-HYDROXYACID DEHYDROGENASE FAMILY PROTEIN (AFU_ORTHOLOGUE AFUA_6G10090)"/>
    <property type="match status" value="1"/>
</dbReference>
<sequence>MTRVFVTHPTGMLDHYFGAKALRALQAIADVTCNPLDRELGTDELVAAAQGCDAMIAYRQTPAPRALFAGLPALAAFLRCAVDIRTVDVDAASAFGVLVTQASPGFAPAVAEWTIGAMIDLARGIGRYASAYHDGMPLAPQMGRELRGSTLGLIGYGQIARHLAPIATALGMRVLVSDPYVRVDAPTLEQVEFAALLHAADFVVCLAPATPATANLIDAGAFAAMKPGAYFINASRGELVDEQALSDALDTGRLAGCALDVGRAADQMPTPALAAHPRVIATPHVGGLTLPAVEHQALETVDQLAVLLDGSVPRGAVNAVHATRLARWRTAGAGADTGPGSR</sequence>
<dbReference type="Pfam" id="PF00389">
    <property type="entry name" value="2-Hacid_dh"/>
    <property type="match status" value="1"/>
</dbReference>
<dbReference type="PROSITE" id="PS00671">
    <property type="entry name" value="D_2_HYDROXYACID_DH_3"/>
    <property type="match status" value="1"/>
</dbReference>
<feature type="domain" description="D-isomer specific 2-hydroxyacid dehydrogenase catalytic" evidence="5">
    <location>
        <begin position="20"/>
        <end position="318"/>
    </location>
</feature>
<dbReference type="Pfam" id="PF02826">
    <property type="entry name" value="2-Hacid_dh_C"/>
    <property type="match status" value="1"/>
</dbReference>
<dbReference type="Gene3D" id="3.40.50.720">
    <property type="entry name" value="NAD(P)-binding Rossmann-like Domain"/>
    <property type="match status" value="2"/>
</dbReference>
<evidence type="ECO:0000256" key="2">
    <source>
        <dbReference type="ARBA" id="ARBA00023002"/>
    </source>
</evidence>
<evidence type="ECO:0000259" key="6">
    <source>
        <dbReference type="Pfam" id="PF02826"/>
    </source>
</evidence>
<dbReference type="CDD" id="cd12167">
    <property type="entry name" value="2-Hacid_dh_8"/>
    <property type="match status" value="1"/>
</dbReference>
<dbReference type="EMBL" id="CABVQG010000003">
    <property type="protein sequence ID" value="VWC52719.1"/>
    <property type="molecule type" value="Genomic_DNA"/>
</dbReference>
<gene>
    <name evidence="7" type="ORF">BLA17378_01032</name>
</gene>
<dbReference type="InterPro" id="IPR029753">
    <property type="entry name" value="D-isomer_DH_CS"/>
</dbReference>
<feature type="domain" description="D-isomer specific 2-hydroxyacid dehydrogenase NAD-binding" evidence="6">
    <location>
        <begin position="116"/>
        <end position="286"/>
    </location>
</feature>
<dbReference type="InterPro" id="IPR036291">
    <property type="entry name" value="NAD(P)-bd_dom_sf"/>
</dbReference>
<evidence type="ECO:0000256" key="1">
    <source>
        <dbReference type="ARBA" id="ARBA00005854"/>
    </source>
</evidence>
<evidence type="ECO:0000259" key="5">
    <source>
        <dbReference type="Pfam" id="PF00389"/>
    </source>
</evidence>